<dbReference type="InterPro" id="IPR009003">
    <property type="entry name" value="Peptidase_S1_PA"/>
</dbReference>
<comment type="caution">
    <text evidence="2">The sequence shown here is derived from an EMBL/GenBank/DDBJ whole genome shotgun (WGS) entry which is preliminary data.</text>
</comment>
<gene>
    <name evidence="1" type="ORF">CGL51_04175</name>
    <name evidence="2" type="ORF">CGL52_09415</name>
</gene>
<evidence type="ECO:0000313" key="3">
    <source>
        <dbReference type="Proteomes" id="UP000256877"/>
    </source>
</evidence>
<dbReference type="EMBL" id="NMUE01000009">
    <property type="protein sequence ID" value="RFA96880.1"/>
    <property type="molecule type" value="Genomic_DNA"/>
</dbReference>
<dbReference type="OrthoDB" id="30374at2157"/>
<dbReference type="Proteomes" id="UP000257123">
    <property type="component" value="Unassembled WGS sequence"/>
</dbReference>
<protein>
    <recommendedName>
        <fullName evidence="5">Peptidase S1 domain-containing protein</fullName>
    </recommendedName>
</protein>
<dbReference type="Proteomes" id="UP000256877">
    <property type="component" value="Unassembled WGS sequence"/>
</dbReference>
<reference evidence="3 4" key="1">
    <citation type="submission" date="2017-07" db="EMBL/GenBank/DDBJ databases">
        <title>Draft genome sequence of aerobic hyperthermophilic archaea, Pyrobaculum aerophilum YKB31 and YKB32.</title>
        <authorList>
            <person name="Mochizuki T."/>
            <person name="Berliner A.J."/>
            <person name="Yoshida-Takashima Y."/>
            <person name="Takaki Y."/>
            <person name="Nunoura T."/>
            <person name="Takai K."/>
        </authorList>
    </citation>
    <scope>NUCLEOTIDE SEQUENCE [LARGE SCALE GENOMIC DNA]</scope>
    <source>
        <strain evidence="1 4">YKB31</strain>
        <strain evidence="2 3">YKB32</strain>
    </source>
</reference>
<evidence type="ECO:0000313" key="1">
    <source>
        <dbReference type="EMBL" id="RFA96880.1"/>
    </source>
</evidence>
<proteinExistence type="predicted"/>
<evidence type="ECO:0000313" key="2">
    <source>
        <dbReference type="EMBL" id="RFA97401.1"/>
    </source>
</evidence>
<evidence type="ECO:0008006" key="5">
    <source>
        <dbReference type="Google" id="ProtNLM"/>
    </source>
</evidence>
<dbReference type="InterPro" id="IPR043504">
    <property type="entry name" value="Peptidase_S1_PA_chymotrypsin"/>
</dbReference>
<dbReference type="AlphaFoldDB" id="A0A371R1H2"/>
<organism evidence="2 3">
    <name type="scientific">Pyrobaculum aerophilum</name>
    <dbReference type="NCBI Taxonomy" id="13773"/>
    <lineage>
        <taxon>Archaea</taxon>
        <taxon>Thermoproteota</taxon>
        <taxon>Thermoprotei</taxon>
        <taxon>Thermoproteales</taxon>
        <taxon>Thermoproteaceae</taxon>
        <taxon>Pyrobaculum</taxon>
    </lineage>
</organism>
<dbReference type="EMBL" id="NMUF01000027">
    <property type="protein sequence ID" value="RFA97401.1"/>
    <property type="molecule type" value="Genomic_DNA"/>
</dbReference>
<evidence type="ECO:0000313" key="4">
    <source>
        <dbReference type="Proteomes" id="UP000257123"/>
    </source>
</evidence>
<name>A0A371R1H2_9CREN</name>
<sequence length="258" mass="27993">MERRIVLGLALAAVAMFMFSATYPDQKFRPLVAGVQYEARWGLFELFGSICSLGYPVALSSSPSQPWGYVSASHCIESRVGVNIYQPTKGSDTYIGTSRADKISVSVDAYAIDVSDKSIISNKVISLPSGATYTILKYYTDSELSGIIGSTLCKTGRSTLTTCGIFTHFNAGDGWVVTSDPPWCDSRPVIMAEGDSGGVVWYFYGSGAAVAGMAYKMDTGKCCRYFTGWDGQQYYGCDNFFFRSADTINKALGVVGWK</sequence>
<dbReference type="SUPFAM" id="SSF50494">
    <property type="entry name" value="Trypsin-like serine proteases"/>
    <property type="match status" value="1"/>
</dbReference>
<accession>A0A371R1H2</accession>
<dbReference type="Gene3D" id="2.40.10.10">
    <property type="entry name" value="Trypsin-like serine proteases"/>
    <property type="match status" value="2"/>
</dbReference>
<dbReference type="RefSeq" id="WP_116420793.1">
    <property type="nucleotide sequence ID" value="NZ_NMUE01000009.1"/>
</dbReference>